<dbReference type="EnsemblMetazoa" id="ENSAATROPT014595">
    <property type="protein sequence ID" value="ENSAATROPP013294"/>
    <property type="gene ID" value="ENSAATROPG011841"/>
</dbReference>
<protein>
    <submittedName>
        <fullName evidence="1">Uncharacterized protein</fullName>
    </submittedName>
</protein>
<reference evidence="1" key="1">
    <citation type="submission" date="2024-04" db="UniProtKB">
        <authorList>
            <consortium name="EnsemblMetazoa"/>
        </authorList>
    </citation>
    <scope>IDENTIFICATION</scope>
    <source>
        <strain evidence="1">EBRO</strain>
    </source>
</reference>
<keyword evidence="2" id="KW-1185">Reference proteome</keyword>
<organism evidence="1 2">
    <name type="scientific">Anopheles atroparvus</name>
    <name type="common">European mosquito</name>
    <dbReference type="NCBI Taxonomy" id="41427"/>
    <lineage>
        <taxon>Eukaryota</taxon>
        <taxon>Metazoa</taxon>
        <taxon>Ecdysozoa</taxon>
        <taxon>Arthropoda</taxon>
        <taxon>Hexapoda</taxon>
        <taxon>Insecta</taxon>
        <taxon>Pterygota</taxon>
        <taxon>Neoptera</taxon>
        <taxon>Endopterygota</taxon>
        <taxon>Diptera</taxon>
        <taxon>Nematocera</taxon>
        <taxon>Culicoidea</taxon>
        <taxon>Culicidae</taxon>
        <taxon>Anophelinae</taxon>
        <taxon>Anopheles</taxon>
    </lineage>
</organism>
<evidence type="ECO:0000313" key="2">
    <source>
        <dbReference type="Proteomes" id="UP000075880"/>
    </source>
</evidence>
<evidence type="ECO:0000313" key="1">
    <source>
        <dbReference type="EnsemblMetazoa" id="ENSAATROPP013294"/>
    </source>
</evidence>
<proteinExistence type="predicted"/>
<dbReference type="AlphaFoldDB" id="A0AAG5DR87"/>
<dbReference type="Proteomes" id="UP000075880">
    <property type="component" value="Unassembled WGS sequence"/>
</dbReference>
<name>A0AAG5DR87_ANOAO</name>
<accession>A0AAG5DR87</accession>
<sequence>MAKLACRPKGHLSRTAKSSIAHRYSHRNSTFIEDFLIDRTFDSTESWMPVQGIHVLVRLILPHTSSIIISRSNN</sequence>